<accession>A0A9N9E8I1</accession>
<evidence type="ECO:0000256" key="1">
    <source>
        <dbReference type="SAM" id="MobiDB-lite"/>
    </source>
</evidence>
<dbReference type="Proteomes" id="UP000789831">
    <property type="component" value="Unassembled WGS sequence"/>
</dbReference>
<feature type="compositionally biased region" description="Basic and acidic residues" evidence="1">
    <location>
        <begin position="109"/>
        <end position="124"/>
    </location>
</feature>
<evidence type="ECO:0000313" key="2">
    <source>
        <dbReference type="EMBL" id="CAG8663894.1"/>
    </source>
</evidence>
<dbReference type="OrthoDB" id="2449263at2759"/>
<comment type="caution">
    <text evidence="2">The sequence shown here is derived from an EMBL/GenBank/DDBJ whole genome shotgun (WGS) entry which is preliminary data.</text>
</comment>
<feature type="region of interest" description="Disordered" evidence="1">
    <location>
        <begin position="109"/>
        <end position="131"/>
    </location>
</feature>
<protein>
    <submittedName>
        <fullName evidence="2">3718_t:CDS:1</fullName>
    </submittedName>
</protein>
<keyword evidence="3" id="KW-1185">Reference proteome</keyword>
<evidence type="ECO:0000313" key="3">
    <source>
        <dbReference type="Proteomes" id="UP000789831"/>
    </source>
</evidence>
<reference evidence="2" key="1">
    <citation type="submission" date="2021-06" db="EMBL/GenBank/DDBJ databases">
        <authorList>
            <person name="Kallberg Y."/>
            <person name="Tangrot J."/>
            <person name="Rosling A."/>
        </authorList>
    </citation>
    <scope>NUCLEOTIDE SEQUENCE</scope>
    <source>
        <strain evidence="2">MT106</strain>
    </source>
</reference>
<organism evidence="2 3">
    <name type="scientific">Ambispora gerdemannii</name>
    <dbReference type="NCBI Taxonomy" id="144530"/>
    <lineage>
        <taxon>Eukaryota</taxon>
        <taxon>Fungi</taxon>
        <taxon>Fungi incertae sedis</taxon>
        <taxon>Mucoromycota</taxon>
        <taxon>Glomeromycotina</taxon>
        <taxon>Glomeromycetes</taxon>
        <taxon>Archaeosporales</taxon>
        <taxon>Ambisporaceae</taxon>
        <taxon>Ambispora</taxon>
    </lineage>
</organism>
<gene>
    <name evidence="2" type="ORF">AGERDE_LOCUS11949</name>
</gene>
<sequence length="131" mass="15312">MNAELCEQDMKSTSNVKSIFHVELTNQVLQSDANEEIAESSSQLQDSANEDINISNEIVNLCVGYVFELWEEIDKIIKTYGKREGFGVVRKRLELHPKGHIKHRSYRYEFSDRSQPKKKVDIHNHHDRKLK</sequence>
<dbReference type="EMBL" id="CAJVPL010006345">
    <property type="protein sequence ID" value="CAG8663894.1"/>
    <property type="molecule type" value="Genomic_DNA"/>
</dbReference>
<name>A0A9N9E8I1_9GLOM</name>
<proteinExistence type="predicted"/>
<dbReference type="AlphaFoldDB" id="A0A9N9E8I1"/>